<organism evidence="1 2">
    <name type="scientific">Botryotinia calthae</name>
    <dbReference type="NCBI Taxonomy" id="38488"/>
    <lineage>
        <taxon>Eukaryota</taxon>
        <taxon>Fungi</taxon>
        <taxon>Dikarya</taxon>
        <taxon>Ascomycota</taxon>
        <taxon>Pezizomycotina</taxon>
        <taxon>Leotiomycetes</taxon>
        <taxon>Helotiales</taxon>
        <taxon>Sclerotiniaceae</taxon>
        <taxon>Botryotinia</taxon>
    </lineage>
</organism>
<name>A0A4Y8D6V5_9HELO</name>
<keyword evidence="2" id="KW-1185">Reference proteome</keyword>
<gene>
    <name evidence="1" type="ORF">BOTCAL_0092g00090</name>
</gene>
<reference evidence="1 2" key="1">
    <citation type="submission" date="2017-11" db="EMBL/GenBank/DDBJ databases">
        <title>Comparative genomics of Botrytis spp.</title>
        <authorList>
            <person name="Valero-Jimenez C.A."/>
            <person name="Tapia P."/>
            <person name="Veloso J."/>
            <person name="Silva-Moreno E."/>
            <person name="Staats M."/>
            <person name="Valdes J.H."/>
            <person name="Van Kan J.A.L."/>
        </authorList>
    </citation>
    <scope>NUCLEOTIDE SEQUENCE [LARGE SCALE GENOMIC DNA]</scope>
    <source>
        <strain evidence="1 2">MUCL2830</strain>
    </source>
</reference>
<proteinExistence type="predicted"/>
<dbReference type="EMBL" id="PHWZ01000092">
    <property type="protein sequence ID" value="TEY71476.1"/>
    <property type="molecule type" value="Genomic_DNA"/>
</dbReference>
<comment type="caution">
    <text evidence="1">The sequence shown here is derived from an EMBL/GenBank/DDBJ whole genome shotgun (WGS) entry which is preliminary data.</text>
</comment>
<dbReference type="AlphaFoldDB" id="A0A4Y8D6V5"/>
<dbReference type="Proteomes" id="UP000297299">
    <property type="component" value="Unassembled WGS sequence"/>
</dbReference>
<sequence>MSQVFGPISPPPDTDTSIHGVKAVYITAHQVEGLARFCFYDLSSAMGELGEYINEDYSKKSDRKNVREKFTKGFMCQAKFEECYEKLKAERVSAGKSSWATAVSPYSQF</sequence>
<dbReference type="OrthoDB" id="437457at2759"/>
<evidence type="ECO:0000313" key="1">
    <source>
        <dbReference type="EMBL" id="TEY71476.1"/>
    </source>
</evidence>
<accession>A0A4Y8D6V5</accession>
<dbReference type="STRING" id="38488.A0A4Y8D6V5"/>
<evidence type="ECO:0000313" key="2">
    <source>
        <dbReference type="Proteomes" id="UP000297299"/>
    </source>
</evidence>
<protein>
    <submittedName>
        <fullName evidence="1">Uncharacterized protein</fullName>
    </submittedName>
</protein>